<feature type="domain" description="Receptor ligand binding region" evidence="5">
    <location>
        <begin position="9"/>
        <end position="120"/>
    </location>
</feature>
<protein>
    <recommendedName>
        <fullName evidence="5">Receptor ligand binding region domain-containing protein</fullName>
    </recommendedName>
</protein>
<dbReference type="InterPro" id="IPR028082">
    <property type="entry name" value="Peripla_BP_I"/>
</dbReference>
<keyword evidence="4" id="KW-0472">Membrane</keyword>
<dbReference type="PANTHER" id="PTHR44755:SF11">
    <property type="entry name" value="ATRIAL NATRIURETIC PEPTIDE RECEPTOR 3 ISOFORM X1"/>
    <property type="match status" value="1"/>
</dbReference>
<evidence type="ECO:0000313" key="6">
    <source>
        <dbReference type="EMBL" id="KAL3886489.1"/>
    </source>
</evidence>
<keyword evidence="3" id="KW-1133">Transmembrane helix</keyword>
<dbReference type="InterPro" id="IPR052612">
    <property type="entry name" value="ANP_Clearance_Receptor"/>
</dbReference>
<dbReference type="Proteomes" id="UP001634394">
    <property type="component" value="Unassembled WGS sequence"/>
</dbReference>
<evidence type="ECO:0000256" key="1">
    <source>
        <dbReference type="ARBA" id="ARBA00004370"/>
    </source>
</evidence>
<dbReference type="PANTHER" id="PTHR44755">
    <property type="entry name" value="NATRIURETIC PEPTIDE RECEPTOR 3-RELATED"/>
    <property type="match status" value="1"/>
</dbReference>
<evidence type="ECO:0000259" key="5">
    <source>
        <dbReference type="Pfam" id="PF01094"/>
    </source>
</evidence>
<evidence type="ECO:0000256" key="2">
    <source>
        <dbReference type="ARBA" id="ARBA00022692"/>
    </source>
</evidence>
<dbReference type="AlphaFoldDB" id="A0ABD3XJQ1"/>
<keyword evidence="2" id="KW-0812">Transmembrane</keyword>
<evidence type="ECO:0000313" key="7">
    <source>
        <dbReference type="Proteomes" id="UP001634394"/>
    </source>
</evidence>
<comment type="subcellular location">
    <subcellularLocation>
        <location evidence="1">Membrane</location>
    </subcellularLocation>
</comment>
<comment type="caution">
    <text evidence="6">The sequence shown here is derived from an EMBL/GenBank/DDBJ whole genome shotgun (WGS) entry which is preliminary data.</text>
</comment>
<dbReference type="EMBL" id="JBJQND010000002">
    <property type="protein sequence ID" value="KAL3886489.1"/>
    <property type="molecule type" value="Genomic_DNA"/>
</dbReference>
<evidence type="ECO:0000256" key="4">
    <source>
        <dbReference type="ARBA" id="ARBA00023136"/>
    </source>
</evidence>
<gene>
    <name evidence="6" type="ORF">ACJMK2_026474</name>
</gene>
<organism evidence="6 7">
    <name type="scientific">Sinanodonta woodiana</name>
    <name type="common">Chinese pond mussel</name>
    <name type="synonym">Anodonta woodiana</name>
    <dbReference type="NCBI Taxonomy" id="1069815"/>
    <lineage>
        <taxon>Eukaryota</taxon>
        <taxon>Metazoa</taxon>
        <taxon>Spiralia</taxon>
        <taxon>Lophotrochozoa</taxon>
        <taxon>Mollusca</taxon>
        <taxon>Bivalvia</taxon>
        <taxon>Autobranchia</taxon>
        <taxon>Heteroconchia</taxon>
        <taxon>Palaeoheterodonta</taxon>
        <taxon>Unionida</taxon>
        <taxon>Unionoidea</taxon>
        <taxon>Unionidae</taxon>
        <taxon>Unioninae</taxon>
        <taxon>Sinanodonta</taxon>
    </lineage>
</organism>
<accession>A0ABD3XJQ1</accession>
<evidence type="ECO:0000256" key="3">
    <source>
        <dbReference type="ARBA" id="ARBA00022989"/>
    </source>
</evidence>
<dbReference type="Pfam" id="PF01094">
    <property type="entry name" value="ANF_receptor"/>
    <property type="match status" value="1"/>
</dbReference>
<reference evidence="6 7" key="1">
    <citation type="submission" date="2024-11" db="EMBL/GenBank/DDBJ databases">
        <title>Chromosome-level genome assembly of the freshwater bivalve Anodonta woodiana.</title>
        <authorList>
            <person name="Chen X."/>
        </authorList>
    </citation>
    <scope>NUCLEOTIDE SEQUENCE [LARGE SCALE GENOMIC DNA]</scope>
    <source>
        <strain evidence="6">MN2024</strain>
        <tissue evidence="6">Gills</tissue>
    </source>
</reference>
<dbReference type="InterPro" id="IPR001828">
    <property type="entry name" value="ANF_lig-bd_rcpt"/>
</dbReference>
<keyword evidence="7" id="KW-1185">Reference proteome</keyword>
<proteinExistence type="predicted"/>
<dbReference type="Gene3D" id="3.40.50.2300">
    <property type="match status" value="1"/>
</dbReference>
<sequence>MSLIPTWYEISVEYANSNCNGKDAPIAAFNFYMKKNVSVFLGPVCDYSLAPVARYAPYWHIPVISPGGFAHDFGDNKSAAEAEYATLTRIGVTFNSLADIVIHMMRHYNWYRLKVIYESNGRSDITPRFCWLAGASLIHHLNKGRDQNFKSDHDFYLYIPGDHDISKILREEVGNSYS</sequence>
<dbReference type="GO" id="GO:0016020">
    <property type="term" value="C:membrane"/>
    <property type="evidence" value="ECO:0007669"/>
    <property type="project" value="UniProtKB-SubCell"/>
</dbReference>
<feature type="non-terminal residue" evidence="6">
    <location>
        <position position="178"/>
    </location>
</feature>
<name>A0ABD3XJQ1_SINWO</name>
<dbReference type="SUPFAM" id="SSF53822">
    <property type="entry name" value="Periplasmic binding protein-like I"/>
    <property type="match status" value="1"/>
</dbReference>